<keyword evidence="1" id="KW-0812">Transmembrane</keyword>
<gene>
    <name evidence="2" type="ORF">SAMN05444001_108140</name>
</gene>
<reference evidence="2 3" key="1">
    <citation type="submission" date="2016-10" db="EMBL/GenBank/DDBJ databases">
        <authorList>
            <person name="Varghese N."/>
            <person name="Submissions S."/>
        </authorList>
    </citation>
    <scope>NUCLEOTIDE SEQUENCE [LARGE SCALE GENOMIC DNA]</scope>
    <source>
        <strain evidence="2 3">DSM 29073</strain>
    </source>
</reference>
<sequence>MSVLMVVFAVGGLQTIEWCIDEGIPIPWQAYAMLASVAVWCIIMANLPKRDFKRMNKLLDKLGGGK</sequence>
<keyword evidence="1" id="KW-1133">Transmembrane helix</keyword>
<evidence type="ECO:0000313" key="2">
    <source>
        <dbReference type="EMBL" id="SEF86947.1"/>
    </source>
</evidence>
<name>A0A8G2BWF2_9BACT</name>
<evidence type="ECO:0000313" key="3">
    <source>
        <dbReference type="Proteomes" id="UP000236725"/>
    </source>
</evidence>
<proteinExistence type="predicted"/>
<organism evidence="2 3">
    <name type="scientific">Parabacteroides chinchillae</name>
    <dbReference type="NCBI Taxonomy" id="871327"/>
    <lineage>
        <taxon>Bacteria</taxon>
        <taxon>Pseudomonadati</taxon>
        <taxon>Bacteroidota</taxon>
        <taxon>Bacteroidia</taxon>
        <taxon>Bacteroidales</taxon>
        <taxon>Tannerellaceae</taxon>
        <taxon>Parabacteroides</taxon>
    </lineage>
</organism>
<keyword evidence="3" id="KW-1185">Reference proteome</keyword>
<dbReference type="Proteomes" id="UP000236725">
    <property type="component" value="Unassembled WGS sequence"/>
</dbReference>
<protein>
    <submittedName>
        <fullName evidence="2">Uncharacterized protein</fullName>
    </submittedName>
</protein>
<comment type="caution">
    <text evidence="2">The sequence shown here is derived from an EMBL/GenBank/DDBJ whole genome shotgun (WGS) entry which is preliminary data.</text>
</comment>
<feature type="transmembrane region" description="Helical" evidence="1">
    <location>
        <begin position="29"/>
        <end position="47"/>
    </location>
</feature>
<accession>A0A8G2BWF2</accession>
<dbReference type="EMBL" id="FNVS01000008">
    <property type="protein sequence ID" value="SEF86947.1"/>
    <property type="molecule type" value="Genomic_DNA"/>
</dbReference>
<keyword evidence="1" id="KW-0472">Membrane</keyword>
<evidence type="ECO:0000256" key="1">
    <source>
        <dbReference type="SAM" id="Phobius"/>
    </source>
</evidence>
<dbReference type="AlphaFoldDB" id="A0A8G2BWF2"/>
<dbReference type="RefSeq" id="WP_146059467.1">
    <property type="nucleotide sequence ID" value="NZ_FNVS01000008.1"/>
</dbReference>